<dbReference type="PANTHER" id="PTHR11059">
    <property type="entry name" value="DNA REPAIR PROTEIN RECN"/>
    <property type="match status" value="1"/>
</dbReference>
<accession>A0ABW5RF41</accession>
<sequence>MLDDISIRGLGVIDEAVLPLGPGFTAITGETGAGKTMVVTALGLLLGGRASADAVRKGADRASVDGHIVVDRTHAVVDLVDECGGDTEPAGDEQAALIVSRQVQASGRSRAWLGGRPVPAGKLAEAGELLVAVHGQSEQLRLTQEHTQRDALDRFGGQPAADALARVGEQHARVRALADELDLLERTANERAQRRVALQELTDTMADVAPEPGEDTSLLARIERLSNREALRQDIGEAHAQLAGDAAQLGGAPLSMRDQARSISAAIARAQRNDASLEVISEAASDLEYTIDDLTTQLAGYLADLDTEGVGELELLNERLATIEDCKRKFQADSLDALLTATSDADRELLALGDDATRIPELRDELGQATTELQQAADALTAIRQAAAAELALRVDEELHALAMPHAAFTVSLETAEQVRAHGQDLVQFRLAPHPGTDPAPVGTSASGGELSRIMLALEVVLAAANPVPTLIFDEVDAGVGGAAALEIGARLQRLAQTSQVIVVTHLAQVAAFADHHVQISKSTDGEVTSSTITELDASGRVAEMTRLLSGLTESESGRAHAEELLARAGRAAAR</sequence>
<dbReference type="InterPro" id="IPR004604">
    <property type="entry name" value="DNA_recomb/repair_RecN"/>
</dbReference>
<reference evidence="12" key="1">
    <citation type="journal article" date="2019" name="Int. J. Syst. Evol. Microbiol.">
        <title>The Global Catalogue of Microorganisms (GCM) 10K type strain sequencing project: providing services to taxonomists for standard genome sequencing and annotation.</title>
        <authorList>
            <consortium name="The Broad Institute Genomics Platform"/>
            <consortium name="The Broad Institute Genome Sequencing Center for Infectious Disease"/>
            <person name="Wu L."/>
            <person name="Ma J."/>
        </authorList>
    </citation>
    <scope>NUCLEOTIDE SEQUENCE [LARGE SCALE GENOMIC DNA]</scope>
    <source>
        <strain evidence="12">TISTR 1511</strain>
    </source>
</reference>
<keyword evidence="6" id="KW-0067">ATP-binding</keyword>
<dbReference type="CDD" id="cd03241">
    <property type="entry name" value="ABC_RecN"/>
    <property type="match status" value="1"/>
</dbReference>
<evidence type="ECO:0000256" key="9">
    <source>
        <dbReference type="PIRNR" id="PIRNR003128"/>
    </source>
</evidence>
<keyword evidence="7 9" id="KW-0234">DNA repair</keyword>
<evidence type="ECO:0000259" key="10">
    <source>
        <dbReference type="SMART" id="SM00382"/>
    </source>
</evidence>
<dbReference type="PANTHER" id="PTHR11059:SF0">
    <property type="entry name" value="DNA REPAIR PROTEIN RECN"/>
    <property type="match status" value="1"/>
</dbReference>
<protein>
    <recommendedName>
        <fullName evidence="3 9">DNA repair protein RecN</fullName>
    </recommendedName>
    <alternativeName>
        <fullName evidence="8 9">Recombination protein N</fullName>
    </alternativeName>
</protein>
<dbReference type="InterPro" id="IPR027417">
    <property type="entry name" value="P-loop_NTPase"/>
</dbReference>
<dbReference type="Proteomes" id="UP001597453">
    <property type="component" value="Unassembled WGS sequence"/>
</dbReference>
<feature type="domain" description="AAA+ ATPase" evidence="10">
    <location>
        <begin position="21"/>
        <end position="524"/>
    </location>
</feature>
<dbReference type="PIRSF" id="PIRSF003128">
    <property type="entry name" value="RecN"/>
    <property type="match status" value="1"/>
</dbReference>
<organism evidence="11 12">
    <name type="scientific">Gulosibacter bifidus</name>
    <dbReference type="NCBI Taxonomy" id="272239"/>
    <lineage>
        <taxon>Bacteria</taxon>
        <taxon>Bacillati</taxon>
        <taxon>Actinomycetota</taxon>
        <taxon>Actinomycetes</taxon>
        <taxon>Micrococcales</taxon>
        <taxon>Microbacteriaceae</taxon>
        <taxon>Gulosibacter</taxon>
    </lineage>
</organism>
<evidence type="ECO:0000313" key="12">
    <source>
        <dbReference type="Proteomes" id="UP001597453"/>
    </source>
</evidence>
<evidence type="ECO:0000256" key="5">
    <source>
        <dbReference type="ARBA" id="ARBA00022763"/>
    </source>
</evidence>
<dbReference type="Pfam" id="PF02463">
    <property type="entry name" value="SMC_N"/>
    <property type="match status" value="1"/>
</dbReference>
<name>A0ABW5RF41_9MICO</name>
<evidence type="ECO:0000256" key="6">
    <source>
        <dbReference type="ARBA" id="ARBA00022840"/>
    </source>
</evidence>
<dbReference type="Gene3D" id="3.40.50.300">
    <property type="entry name" value="P-loop containing nucleotide triphosphate hydrolases"/>
    <property type="match status" value="2"/>
</dbReference>
<keyword evidence="5 9" id="KW-0227">DNA damage</keyword>
<evidence type="ECO:0000313" key="11">
    <source>
        <dbReference type="EMBL" id="MFD2673698.1"/>
    </source>
</evidence>
<dbReference type="SMART" id="SM00382">
    <property type="entry name" value="AAA"/>
    <property type="match status" value="1"/>
</dbReference>
<dbReference type="NCBIfam" id="TIGR00634">
    <property type="entry name" value="recN"/>
    <property type="match status" value="1"/>
</dbReference>
<evidence type="ECO:0000256" key="7">
    <source>
        <dbReference type="ARBA" id="ARBA00023204"/>
    </source>
</evidence>
<dbReference type="EMBL" id="JBHUNF010000001">
    <property type="protein sequence ID" value="MFD2673698.1"/>
    <property type="molecule type" value="Genomic_DNA"/>
</dbReference>
<evidence type="ECO:0000256" key="1">
    <source>
        <dbReference type="ARBA" id="ARBA00003618"/>
    </source>
</evidence>
<evidence type="ECO:0000256" key="3">
    <source>
        <dbReference type="ARBA" id="ARBA00021315"/>
    </source>
</evidence>
<dbReference type="RefSeq" id="WP_066055529.1">
    <property type="nucleotide sequence ID" value="NZ_JBHUNF010000001.1"/>
</dbReference>
<proteinExistence type="inferred from homology"/>
<comment type="similarity">
    <text evidence="2 9">Belongs to the RecN family.</text>
</comment>
<keyword evidence="4" id="KW-0547">Nucleotide-binding</keyword>
<evidence type="ECO:0000256" key="4">
    <source>
        <dbReference type="ARBA" id="ARBA00022741"/>
    </source>
</evidence>
<keyword evidence="12" id="KW-1185">Reference proteome</keyword>
<evidence type="ECO:0000256" key="8">
    <source>
        <dbReference type="ARBA" id="ARBA00033408"/>
    </source>
</evidence>
<comment type="caution">
    <text evidence="11">The sequence shown here is derived from an EMBL/GenBank/DDBJ whole genome shotgun (WGS) entry which is preliminary data.</text>
</comment>
<dbReference type="SUPFAM" id="SSF52540">
    <property type="entry name" value="P-loop containing nucleoside triphosphate hydrolases"/>
    <property type="match status" value="1"/>
</dbReference>
<dbReference type="InterPro" id="IPR003593">
    <property type="entry name" value="AAA+_ATPase"/>
</dbReference>
<gene>
    <name evidence="11" type="primary">recN</name>
    <name evidence="11" type="ORF">ACFSUQ_00030</name>
</gene>
<comment type="function">
    <text evidence="1 9">May be involved in recombinational repair of damaged DNA.</text>
</comment>
<dbReference type="InterPro" id="IPR003395">
    <property type="entry name" value="RecF/RecN/SMC_N"/>
</dbReference>
<evidence type="ECO:0000256" key="2">
    <source>
        <dbReference type="ARBA" id="ARBA00009441"/>
    </source>
</evidence>